<name>A0A0F9IUX5_9ZZZZ</name>
<protein>
    <recommendedName>
        <fullName evidence="2">N-acetyltransferase domain-containing protein</fullName>
    </recommendedName>
</protein>
<evidence type="ECO:0000313" key="1">
    <source>
        <dbReference type="EMBL" id="KKL97550.1"/>
    </source>
</evidence>
<dbReference type="EMBL" id="LAZR01018140">
    <property type="protein sequence ID" value="KKL97550.1"/>
    <property type="molecule type" value="Genomic_DNA"/>
</dbReference>
<organism evidence="1">
    <name type="scientific">marine sediment metagenome</name>
    <dbReference type="NCBI Taxonomy" id="412755"/>
    <lineage>
        <taxon>unclassified sequences</taxon>
        <taxon>metagenomes</taxon>
        <taxon>ecological metagenomes</taxon>
    </lineage>
</organism>
<accession>A0A0F9IUX5</accession>
<dbReference type="AlphaFoldDB" id="A0A0F9IUX5"/>
<reference evidence="1" key="1">
    <citation type="journal article" date="2015" name="Nature">
        <title>Complex archaea that bridge the gap between prokaryotes and eukaryotes.</title>
        <authorList>
            <person name="Spang A."/>
            <person name="Saw J.H."/>
            <person name="Jorgensen S.L."/>
            <person name="Zaremba-Niedzwiedzka K."/>
            <person name="Martijn J."/>
            <person name="Lind A.E."/>
            <person name="van Eijk R."/>
            <person name="Schleper C."/>
            <person name="Guy L."/>
            <person name="Ettema T.J."/>
        </authorList>
    </citation>
    <scope>NUCLEOTIDE SEQUENCE</scope>
</reference>
<sequence length="148" mass="17268">MIKVGRKRKTHLPWNWRSRVEITRRFKNSHLCVVSGSHIDPSIVFELVFRKGRTPRGFRRWIGNLTVTNKSPYFVEGADIDEHFVRRGLGTLLYLHALNQLGSLTTSYHFASEPAQGLWRFLVRKTRSHRTDFFAGTLTIFKRPDDKG</sequence>
<evidence type="ECO:0008006" key="2">
    <source>
        <dbReference type="Google" id="ProtNLM"/>
    </source>
</evidence>
<comment type="caution">
    <text evidence="1">The sequence shown here is derived from an EMBL/GenBank/DDBJ whole genome shotgun (WGS) entry which is preliminary data.</text>
</comment>
<gene>
    <name evidence="1" type="ORF">LCGC14_1833380</name>
</gene>
<proteinExistence type="predicted"/>